<keyword evidence="1" id="KW-0812">Transmembrane</keyword>
<accession>A0A9D2UHY3</accession>
<dbReference type="Proteomes" id="UP000787625">
    <property type="component" value="Unassembled WGS sequence"/>
</dbReference>
<dbReference type="EMBL" id="DWUP01000062">
    <property type="protein sequence ID" value="HJD52679.1"/>
    <property type="molecule type" value="Genomic_DNA"/>
</dbReference>
<evidence type="ECO:0000313" key="3">
    <source>
        <dbReference type="Proteomes" id="UP000787625"/>
    </source>
</evidence>
<feature type="transmembrane region" description="Helical" evidence="1">
    <location>
        <begin position="6"/>
        <end position="26"/>
    </location>
</feature>
<comment type="caution">
    <text evidence="2">The sequence shown here is derived from an EMBL/GenBank/DDBJ whole genome shotgun (WGS) entry which is preliminary data.</text>
</comment>
<dbReference type="InterPro" id="IPR029087">
    <property type="entry name" value="Imm17"/>
</dbReference>
<proteinExistence type="predicted"/>
<sequence length="80" mass="8982">MGVHIFTIILFFVVGFFCVLVGLFGWKWFLQSRNASMMLRLFGPKLVRVVYGVIGLSLIAMSIVISRSVGLGDYLMAKFC</sequence>
<keyword evidence="1" id="KW-1133">Transmembrane helix</keyword>
<feature type="transmembrane region" description="Helical" evidence="1">
    <location>
        <begin position="46"/>
        <end position="66"/>
    </location>
</feature>
<evidence type="ECO:0000313" key="2">
    <source>
        <dbReference type="EMBL" id="HJD52679.1"/>
    </source>
</evidence>
<dbReference type="Pfam" id="PF15562">
    <property type="entry name" value="Imm17"/>
    <property type="match status" value="1"/>
</dbReference>
<keyword evidence="1" id="KW-0472">Membrane</keyword>
<reference evidence="2" key="1">
    <citation type="journal article" date="2021" name="PeerJ">
        <title>Extensive microbial diversity within the chicken gut microbiome revealed by metagenomics and culture.</title>
        <authorList>
            <person name="Gilroy R."/>
            <person name="Ravi A."/>
            <person name="Getino M."/>
            <person name="Pursley I."/>
            <person name="Horton D.L."/>
            <person name="Alikhan N.F."/>
            <person name="Baker D."/>
            <person name="Gharbi K."/>
            <person name="Hall N."/>
            <person name="Watson M."/>
            <person name="Adriaenssens E.M."/>
            <person name="Foster-Nyarko E."/>
            <person name="Jarju S."/>
            <person name="Secka A."/>
            <person name="Antonio M."/>
            <person name="Oren A."/>
            <person name="Chaudhuri R.R."/>
            <person name="La Ragione R."/>
            <person name="Hildebrand F."/>
            <person name="Pallen M.J."/>
        </authorList>
    </citation>
    <scope>NUCLEOTIDE SEQUENCE</scope>
    <source>
        <strain evidence="2">MalCec1-1739</strain>
    </source>
</reference>
<name>A0A9D2UHY3_9BACT</name>
<gene>
    <name evidence="2" type="ORF">IAA93_02995</name>
</gene>
<dbReference type="AlphaFoldDB" id="A0A9D2UHY3"/>
<organism evidence="2 3">
    <name type="scientific">Candidatus Avibacteroides avistercoris</name>
    <dbReference type="NCBI Taxonomy" id="2840690"/>
    <lineage>
        <taxon>Bacteria</taxon>
        <taxon>Pseudomonadati</taxon>
        <taxon>Bacteroidota</taxon>
        <taxon>Bacteroidia</taxon>
        <taxon>Bacteroidales</taxon>
        <taxon>Bacteroidaceae</taxon>
        <taxon>Bacteroidaceae incertae sedis</taxon>
        <taxon>Candidatus Avibacteroides</taxon>
    </lineage>
</organism>
<reference evidence="2" key="2">
    <citation type="submission" date="2021-04" db="EMBL/GenBank/DDBJ databases">
        <authorList>
            <person name="Gilroy R."/>
        </authorList>
    </citation>
    <scope>NUCLEOTIDE SEQUENCE</scope>
    <source>
        <strain evidence="2">MalCec1-1739</strain>
    </source>
</reference>
<protein>
    <submittedName>
        <fullName evidence="2">Immunity 17 family protein</fullName>
    </submittedName>
</protein>
<evidence type="ECO:0000256" key="1">
    <source>
        <dbReference type="SAM" id="Phobius"/>
    </source>
</evidence>